<sequence length="201" mass="23623">MQINMADNITQEELEVIFDDANAPQENGTNSEMYFCEPIENYQKRVRYFNHVVEIISVTTEDNQLWILASPFAKLLFYTKANDAIELYVSKENKKIYKDIKSSRCIPTTVVIRHKSKFINCAGLFELIDASLMPNIHKFKRWIEYKLLPVINQIKDYSINHNIDENYSSKEIETLKQTILKKNTIIELQAQENRRLNKALQ</sequence>
<dbReference type="Proteomes" id="UP000232720">
    <property type="component" value="Genome"/>
</dbReference>
<evidence type="ECO:0000313" key="3">
    <source>
        <dbReference type="Proteomes" id="UP000232720"/>
    </source>
</evidence>
<accession>Q80LK2</accession>
<dbReference type="PROSITE" id="PS51750">
    <property type="entry name" value="BRO_N"/>
    <property type="match status" value="1"/>
</dbReference>
<dbReference type="KEGG" id="vg:1485836"/>
<dbReference type="Pfam" id="PF02498">
    <property type="entry name" value="Bro-N"/>
    <property type="match status" value="1"/>
</dbReference>
<dbReference type="OrthoDB" id="8240at10239"/>
<dbReference type="EMBL" id="AP006270">
    <property type="protein sequence ID" value="BAC67345.1"/>
    <property type="molecule type" value="Genomic_DNA"/>
</dbReference>
<protein>
    <submittedName>
        <fullName evidence="2">Baculovirus repeated ORF</fullName>
    </submittedName>
</protein>
<feature type="domain" description="Bro-N" evidence="1">
    <location>
        <begin position="43"/>
        <end position="155"/>
    </location>
</feature>
<organism evidence="2 3">
    <name type="scientific">Adoxophyes honmai nucleopolyhedrovirus</name>
    <dbReference type="NCBI Taxonomy" id="224399"/>
    <lineage>
        <taxon>Viruses</taxon>
        <taxon>Viruses incertae sedis</taxon>
        <taxon>Naldaviricetes</taxon>
        <taxon>Lefavirales</taxon>
        <taxon>Baculoviridae</taxon>
        <taxon>Alphabaculovirus</taxon>
        <taxon>Alphabaculovirus adhonmai</taxon>
    </lineage>
</organism>
<name>Q80LK2_NPVAH</name>
<dbReference type="GeneID" id="1485836"/>
<dbReference type="RefSeq" id="NP_818741.1">
    <property type="nucleotide sequence ID" value="NC_004690.1"/>
</dbReference>
<organismHost>
    <name type="scientific">Adoxophyes honmai</name>
    <name type="common">Smaller tea tortrix moth</name>
    <dbReference type="NCBI Taxonomy" id="85585"/>
</organismHost>
<evidence type="ECO:0000313" key="2">
    <source>
        <dbReference type="EMBL" id="BAC67345.1"/>
    </source>
</evidence>
<reference evidence="2 3" key="1">
    <citation type="journal article" date="2003" name="Virology">
        <title>Genome sequence and organization of a nucleopolyhedrovirus isolated from the smaller tea tortrix, Adoxophyes honmai.</title>
        <authorList>
            <person name="Nakai M."/>
            <person name="Goto C."/>
            <person name="Kang W."/>
            <person name="Shikata M."/>
            <person name="Luque T."/>
            <person name="Kunimi Y."/>
        </authorList>
    </citation>
    <scope>NUCLEOTIDE SEQUENCE [LARGE SCALE GENOMIC DNA]</scope>
    <source>
        <strain evidence="2 3">ADN001</strain>
    </source>
</reference>
<proteinExistence type="predicted"/>
<keyword evidence="3" id="KW-1185">Reference proteome</keyword>
<evidence type="ECO:0000259" key="1">
    <source>
        <dbReference type="PROSITE" id="PS51750"/>
    </source>
</evidence>
<dbReference type="InterPro" id="IPR003497">
    <property type="entry name" value="BRO_N_domain"/>
</dbReference>
<dbReference type="SMART" id="SM01040">
    <property type="entry name" value="Bro-N"/>
    <property type="match status" value="1"/>
</dbReference>